<feature type="region of interest" description="Disordered" evidence="1">
    <location>
        <begin position="69"/>
        <end position="88"/>
    </location>
</feature>
<dbReference type="InterPro" id="IPR000073">
    <property type="entry name" value="AB_hydrolase_1"/>
</dbReference>
<dbReference type="AlphaFoldDB" id="A0A0N0NK53"/>
<dbReference type="VEuPathDB" id="FungiDB:AB675_3992"/>
<feature type="compositionally biased region" description="Basic and acidic residues" evidence="1">
    <location>
        <begin position="76"/>
        <end position="87"/>
    </location>
</feature>
<feature type="domain" description="AB hydrolase-1" evidence="2">
    <location>
        <begin position="31"/>
        <end position="312"/>
    </location>
</feature>
<protein>
    <recommendedName>
        <fullName evidence="2">AB hydrolase-1 domain-containing protein</fullName>
    </recommendedName>
</protein>
<sequence length="325" mass="35644">MVTTKDITLAHTFAKINDASSSPSSRTPVLLVFINGLMLPRKQWSATLNQLSTLLASRTKPIYTLTYDRYGQGESRSPDNPDWKPTPHDLSAAATELDALLADTLATHATELGPHPTLIFVSHSIGVPLARIHNQQTTNSKHLAAAHLFLDSNIANTDFISIFPDPDSPDFDPSIQLPEGTTPDDLRGLRQRTRAMFHPSIPNPEGLDRSNLAELLPNADKPTLRGPEVSTGKETSPYLTVVGHDPVAFAQEGLRMQGTHVGFNEMYMQPVWDAYNEGLMELVAHKERVKGVIIAEGAGHFVQRDTPEVVARQVVDLIQRVEGGK</sequence>
<comment type="caution">
    <text evidence="3">The sequence shown here is derived from an EMBL/GenBank/DDBJ whole genome shotgun (WGS) entry which is preliminary data.</text>
</comment>
<evidence type="ECO:0000313" key="4">
    <source>
        <dbReference type="Proteomes" id="UP000038010"/>
    </source>
</evidence>
<dbReference type="EMBL" id="LFJN01000023">
    <property type="protein sequence ID" value="KPI37648.1"/>
    <property type="molecule type" value="Genomic_DNA"/>
</dbReference>
<evidence type="ECO:0000313" key="3">
    <source>
        <dbReference type="EMBL" id="KPI37648.1"/>
    </source>
</evidence>
<proteinExistence type="predicted"/>
<organism evidence="3 4">
    <name type="scientific">Cyphellophora attinorum</name>
    <dbReference type="NCBI Taxonomy" id="1664694"/>
    <lineage>
        <taxon>Eukaryota</taxon>
        <taxon>Fungi</taxon>
        <taxon>Dikarya</taxon>
        <taxon>Ascomycota</taxon>
        <taxon>Pezizomycotina</taxon>
        <taxon>Eurotiomycetes</taxon>
        <taxon>Chaetothyriomycetidae</taxon>
        <taxon>Chaetothyriales</taxon>
        <taxon>Cyphellophoraceae</taxon>
        <taxon>Cyphellophora</taxon>
    </lineage>
</organism>
<dbReference type="SUPFAM" id="SSF53474">
    <property type="entry name" value="alpha/beta-Hydrolases"/>
    <property type="match status" value="1"/>
</dbReference>
<gene>
    <name evidence="3" type="ORF">AB675_3992</name>
</gene>
<reference evidence="3 4" key="1">
    <citation type="submission" date="2015-06" db="EMBL/GenBank/DDBJ databases">
        <title>Draft genome of the ant-associated black yeast Phialophora attae CBS 131958.</title>
        <authorList>
            <person name="Moreno L.F."/>
            <person name="Stielow B.J."/>
            <person name="de Hoog S."/>
            <person name="Vicente V.A."/>
            <person name="Weiss V.A."/>
            <person name="de Vries M."/>
            <person name="Cruz L.M."/>
            <person name="Souza E.M."/>
        </authorList>
    </citation>
    <scope>NUCLEOTIDE SEQUENCE [LARGE SCALE GENOMIC DNA]</scope>
    <source>
        <strain evidence="3 4">CBS 131958</strain>
    </source>
</reference>
<name>A0A0N0NK53_9EURO</name>
<accession>A0A0N0NK53</accession>
<dbReference type="Pfam" id="PF12697">
    <property type="entry name" value="Abhydrolase_6"/>
    <property type="match status" value="1"/>
</dbReference>
<dbReference type="OrthoDB" id="3466836at2759"/>
<dbReference type="Proteomes" id="UP000038010">
    <property type="component" value="Unassembled WGS sequence"/>
</dbReference>
<dbReference type="RefSeq" id="XP_017997611.1">
    <property type="nucleotide sequence ID" value="XM_018144094.1"/>
</dbReference>
<dbReference type="GeneID" id="28735974"/>
<evidence type="ECO:0000259" key="2">
    <source>
        <dbReference type="Pfam" id="PF12697"/>
    </source>
</evidence>
<evidence type="ECO:0000256" key="1">
    <source>
        <dbReference type="SAM" id="MobiDB-lite"/>
    </source>
</evidence>
<keyword evidence="4" id="KW-1185">Reference proteome</keyword>
<dbReference type="InterPro" id="IPR029058">
    <property type="entry name" value="AB_hydrolase_fold"/>
</dbReference>
<dbReference type="Gene3D" id="3.40.50.1820">
    <property type="entry name" value="alpha/beta hydrolase"/>
    <property type="match status" value="1"/>
</dbReference>